<comment type="subunit">
    <text evidence="11">Homotetramer.</text>
</comment>
<keyword evidence="14" id="KW-1185">Reference proteome</keyword>
<comment type="function">
    <text evidence="11">Catalyzes the attachment of alanine to tRNA(Ala) in a two-step reaction: alanine is first activated by ATP to form Ala-AMP and then transferred to the acceptor end of tRNA(Ala). Also edits incorrectly charged Ser-tRNA(Ala) and Gly-tRNA(Ala) via its editing domain.</text>
</comment>
<evidence type="ECO:0000256" key="5">
    <source>
        <dbReference type="ARBA" id="ARBA00022741"/>
    </source>
</evidence>
<dbReference type="Gene3D" id="2.40.30.130">
    <property type="match status" value="1"/>
</dbReference>
<evidence type="ECO:0000256" key="6">
    <source>
        <dbReference type="ARBA" id="ARBA00022833"/>
    </source>
</evidence>
<dbReference type="Gene3D" id="3.10.310.40">
    <property type="match status" value="1"/>
</dbReference>
<keyword evidence="3 11" id="KW-0436">Ligase</keyword>
<protein>
    <recommendedName>
        <fullName evidence="11">Alanine--tRNA ligase</fullName>
        <ecNumber evidence="11">6.1.1.7</ecNumber>
    </recommendedName>
    <alternativeName>
        <fullName evidence="11">Alanyl-tRNA synthetase</fullName>
        <shortName evidence="11">AlaRS</shortName>
    </alternativeName>
</protein>
<organism evidence="13 14">
    <name type="scientific">Candidatus Blochmannia ocreatus</name>
    <name type="common">nom. nud.</name>
    <dbReference type="NCBI Taxonomy" id="251538"/>
    <lineage>
        <taxon>Bacteria</taxon>
        <taxon>Pseudomonadati</taxon>
        <taxon>Pseudomonadota</taxon>
        <taxon>Gammaproteobacteria</taxon>
        <taxon>Enterobacterales</taxon>
        <taxon>Enterobacteriaceae</taxon>
        <taxon>ant endosymbionts</taxon>
        <taxon>Candidatus Blochmanniella</taxon>
    </lineage>
</organism>
<dbReference type="InterPro" id="IPR002318">
    <property type="entry name" value="Ala-tRNA-lgiase_IIc"/>
</dbReference>
<dbReference type="HAMAP" id="MF_00036_B">
    <property type="entry name" value="Ala_tRNA_synth_B"/>
    <property type="match status" value="1"/>
</dbReference>
<evidence type="ECO:0000256" key="4">
    <source>
        <dbReference type="ARBA" id="ARBA00022723"/>
    </source>
</evidence>
<dbReference type="Gene3D" id="3.30.980.10">
    <property type="entry name" value="Threonyl-trna Synthetase, Chain A, domain 2"/>
    <property type="match status" value="1"/>
</dbReference>
<evidence type="ECO:0000256" key="8">
    <source>
        <dbReference type="ARBA" id="ARBA00022884"/>
    </source>
</evidence>
<feature type="binding site" evidence="11">
    <location>
        <position position="569"/>
    </location>
    <ligand>
        <name>Zn(2+)</name>
        <dbReference type="ChEBI" id="CHEBI:29105"/>
    </ligand>
</feature>
<dbReference type="InterPro" id="IPR023033">
    <property type="entry name" value="Ala_tRNA_ligase_euk/bac"/>
</dbReference>
<dbReference type="PANTHER" id="PTHR11777">
    <property type="entry name" value="ALANYL-TRNA SYNTHETASE"/>
    <property type="match status" value="1"/>
</dbReference>
<dbReference type="Pfam" id="PF01411">
    <property type="entry name" value="tRNA-synt_2c"/>
    <property type="match status" value="1"/>
</dbReference>
<dbReference type="InterPro" id="IPR018165">
    <property type="entry name" value="Ala-tRNA-synth_IIc_core"/>
</dbReference>
<dbReference type="PROSITE" id="PS50860">
    <property type="entry name" value="AA_TRNA_LIGASE_II_ALA"/>
    <property type="match status" value="1"/>
</dbReference>
<evidence type="ECO:0000256" key="7">
    <source>
        <dbReference type="ARBA" id="ARBA00022840"/>
    </source>
</evidence>
<keyword evidence="7 11" id="KW-0067">ATP-binding</keyword>
<proteinExistence type="inferred from homology"/>
<sequence length="879" mass="99977">MPKKTAAIRQEFLNFFVKKGHKIIESSNLIPNNDQTLLFTNAGMNQFKNVFLGIEKSQFKRVTTAQRCVRAGGKHNDLDNVGYTDQHLTFFEMLGNFSFGDYFKEEAIQFAWELLTSANWFNLPKKKLWVTVNKYDNESYDIWKKIVDIPDDHIIKIGDATNNILNSENFWQMGALGPCGPCSEIFFDYGEQFSGEITDNSKISKKRYVEIWNLVFIQFNLEKNGSLSTLPIVSVDTGMGLERISAVLQGVHSNYSIDIFKNLIFSIANIIKIDSMNDRSIYVLADHIRTCVFLIKDGVLPSNEGRGYVLRRIIRRAILHGKKIGIDDIFFYKLVSPLIQHTKDIYNNLHHIKNFVEEVLINEEKLFEITLNKGLKFLKKKLNSLRHNVLSGKEAFDLYDTHGFPLELTKSVCLQYNVDVNQTEFDKYMLQQKNHIKTKIIKNSSLYQEILTCDISSIFIGYDTLSYTSQIIKLFNNEISVKKISAQDNGIVILQKTPFYGESGGQIGDCGKLYTKSGIFQVKNTKKYGNAIGHIGYVINGAINLGEEASAQVQQYTRKYIAINHSATHLLRVALIKVLGSHIIQKGSLIDAKHLRFDFSHNIAMTTIQINEVENFVNKQIWNNLNVKTNIIPIETAKNINAVMLPDTEYQKTVRVLNIGNISNELCGGTHVKNTGEIGIFLINKEFSIASGIRRIEAVTNDIALSTLHNDRVLLKNILQETKSNSANILNDIRTLKYCYQKLTKEMQYLQNTQILQQYPSWIKDIYYIGNIKILIKQVVHMMPKTLLTIVDYFKNQLESGIIIFINMNKNNKINLIIAITKNLITLSHINAVDLIHRVTNIFGGKGGGKPDLAQGGIQDNTTTNKVSIEINAILRQIL</sequence>
<dbReference type="InterPro" id="IPR018163">
    <property type="entry name" value="Thr/Ala-tRNA-synth_IIc_edit"/>
</dbReference>
<keyword evidence="5 11" id="KW-0547">Nucleotide-binding</keyword>
<dbReference type="InterPro" id="IPR045864">
    <property type="entry name" value="aa-tRNA-synth_II/BPL/LPL"/>
</dbReference>
<keyword evidence="9 11" id="KW-0648">Protein biosynthesis</keyword>
<evidence type="ECO:0000256" key="2">
    <source>
        <dbReference type="ARBA" id="ARBA00022555"/>
    </source>
</evidence>
<dbReference type="Pfam" id="PF07973">
    <property type="entry name" value="tRNA_SAD"/>
    <property type="match status" value="1"/>
</dbReference>
<dbReference type="PRINTS" id="PR00980">
    <property type="entry name" value="TRNASYNTHALA"/>
</dbReference>
<gene>
    <name evidence="11 13" type="primary">alaS</name>
    <name evidence="13" type="ORF">M9405_00755</name>
</gene>
<dbReference type="SUPFAM" id="SSF55681">
    <property type="entry name" value="Class II aaRS and biotin synthetases"/>
    <property type="match status" value="1"/>
</dbReference>
<dbReference type="Pfam" id="PF02272">
    <property type="entry name" value="DHHA1"/>
    <property type="match status" value="1"/>
</dbReference>
<dbReference type="SUPFAM" id="SSF50447">
    <property type="entry name" value="Translation proteins"/>
    <property type="match status" value="1"/>
</dbReference>
<keyword evidence="4 11" id="KW-0479">Metal-binding</keyword>
<dbReference type="NCBIfam" id="TIGR00344">
    <property type="entry name" value="alaS"/>
    <property type="match status" value="1"/>
</dbReference>
<dbReference type="Gene3D" id="3.30.54.20">
    <property type="match status" value="1"/>
</dbReference>
<dbReference type="Proteomes" id="UP001056834">
    <property type="component" value="Chromosome"/>
</dbReference>
<keyword evidence="2 11" id="KW-0820">tRNA-binding</keyword>
<dbReference type="Gene3D" id="3.30.930.10">
    <property type="entry name" value="Bira Bifunctional Protein, Domain 2"/>
    <property type="match status" value="1"/>
</dbReference>
<evidence type="ECO:0000259" key="12">
    <source>
        <dbReference type="PROSITE" id="PS50860"/>
    </source>
</evidence>
<keyword evidence="10 11" id="KW-0030">Aminoacyl-tRNA synthetase</keyword>
<accession>A0ABY4STE3</accession>
<dbReference type="InterPro" id="IPR050058">
    <property type="entry name" value="Ala-tRNA_ligase"/>
</dbReference>
<evidence type="ECO:0000256" key="1">
    <source>
        <dbReference type="ARBA" id="ARBA00008226"/>
    </source>
</evidence>
<comment type="similarity">
    <text evidence="1 11">Belongs to the class-II aminoacyl-tRNA synthetase family.</text>
</comment>
<dbReference type="InterPro" id="IPR003156">
    <property type="entry name" value="DHHA1_dom"/>
</dbReference>
<comment type="domain">
    <text evidence="11">Consists of three domains; the N-terminal catalytic domain, the editing domain and the C-terminal C-Ala domain. The editing domain removes incorrectly charged amino acids, while the C-Ala domain, along with tRNA(Ala), serves as a bridge to cooperatively bring together the editing and aminoacylation centers thus stimulating deacylation of misacylated tRNAs.</text>
</comment>
<comment type="cofactor">
    <cofactor evidence="11">
        <name>Zn(2+)</name>
        <dbReference type="ChEBI" id="CHEBI:29105"/>
    </cofactor>
    <text evidence="11">Binds 1 zinc ion per subunit.</text>
</comment>
<evidence type="ECO:0000313" key="13">
    <source>
        <dbReference type="EMBL" id="URJ25251.1"/>
    </source>
</evidence>
<feature type="binding site" evidence="11">
    <location>
        <position position="667"/>
    </location>
    <ligand>
        <name>Zn(2+)</name>
        <dbReference type="ChEBI" id="CHEBI:29105"/>
    </ligand>
</feature>
<evidence type="ECO:0000256" key="9">
    <source>
        <dbReference type="ARBA" id="ARBA00022917"/>
    </source>
</evidence>
<evidence type="ECO:0000313" key="14">
    <source>
        <dbReference type="Proteomes" id="UP001056834"/>
    </source>
</evidence>
<reference evidence="13" key="1">
    <citation type="submission" date="2022-05" db="EMBL/GenBank/DDBJ databases">
        <title>Impact of host demography and evolutionary history on endosymbiont molecular evolution: a test in carpenter ants (Genus Camponotus) and their Blochmannia endosymbionts.</title>
        <authorList>
            <person name="Manthey J.D."/>
            <person name="Giron J.C."/>
            <person name="Hruska J.P."/>
        </authorList>
    </citation>
    <scope>NUCLEOTIDE SEQUENCE</scope>
    <source>
        <strain evidence="13">C-006</strain>
    </source>
</reference>
<dbReference type="InterPro" id="IPR012947">
    <property type="entry name" value="tRNA_SAD"/>
</dbReference>
<dbReference type="PANTHER" id="PTHR11777:SF9">
    <property type="entry name" value="ALANINE--TRNA LIGASE, CYTOPLASMIC"/>
    <property type="match status" value="1"/>
</dbReference>
<keyword evidence="8 11" id="KW-0694">RNA-binding</keyword>
<comment type="catalytic activity">
    <reaction evidence="11">
        <text>tRNA(Ala) + L-alanine + ATP = L-alanyl-tRNA(Ala) + AMP + diphosphate</text>
        <dbReference type="Rhea" id="RHEA:12540"/>
        <dbReference type="Rhea" id="RHEA-COMP:9657"/>
        <dbReference type="Rhea" id="RHEA-COMP:9923"/>
        <dbReference type="ChEBI" id="CHEBI:30616"/>
        <dbReference type="ChEBI" id="CHEBI:33019"/>
        <dbReference type="ChEBI" id="CHEBI:57972"/>
        <dbReference type="ChEBI" id="CHEBI:78442"/>
        <dbReference type="ChEBI" id="CHEBI:78497"/>
        <dbReference type="ChEBI" id="CHEBI:456215"/>
        <dbReference type="EC" id="6.1.1.7"/>
    </reaction>
</comment>
<feature type="binding site" evidence="11">
    <location>
        <position position="671"/>
    </location>
    <ligand>
        <name>Zn(2+)</name>
        <dbReference type="ChEBI" id="CHEBI:29105"/>
    </ligand>
</feature>
<evidence type="ECO:0000256" key="10">
    <source>
        <dbReference type="ARBA" id="ARBA00023146"/>
    </source>
</evidence>
<dbReference type="SMART" id="SM00863">
    <property type="entry name" value="tRNA_SAD"/>
    <property type="match status" value="1"/>
</dbReference>
<comment type="subcellular location">
    <subcellularLocation>
        <location evidence="11">Cytoplasm</location>
    </subcellularLocation>
</comment>
<evidence type="ECO:0000256" key="11">
    <source>
        <dbReference type="HAMAP-Rule" id="MF_00036"/>
    </source>
</evidence>
<keyword evidence="11" id="KW-0963">Cytoplasm</keyword>
<dbReference type="InterPro" id="IPR018164">
    <property type="entry name" value="Ala-tRNA-synth_IIc_N"/>
</dbReference>
<dbReference type="CDD" id="cd00673">
    <property type="entry name" value="AlaRS_core"/>
    <property type="match status" value="1"/>
</dbReference>
<feature type="binding site" evidence="11">
    <location>
        <position position="565"/>
    </location>
    <ligand>
        <name>Zn(2+)</name>
        <dbReference type="ChEBI" id="CHEBI:29105"/>
    </ligand>
</feature>
<evidence type="ECO:0000256" key="3">
    <source>
        <dbReference type="ARBA" id="ARBA00022598"/>
    </source>
</evidence>
<name>A0ABY4STE3_9ENTR</name>
<feature type="domain" description="Alanyl-transfer RNA synthetases family profile" evidence="12">
    <location>
        <begin position="3"/>
        <end position="710"/>
    </location>
</feature>
<dbReference type="EMBL" id="CP097762">
    <property type="protein sequence ID" value="URJ25251.1"/>
    <property type="molecule type" value="Genomic_DNA"/>
</dbReference>
<dbReference type="EC" id="6.1.1.7" evidence="11"/>
<dbReference type="InterPro" id="IPR009000">
    <property type="entry name" value="Transl_B-barrel_sf"/>
</dbReference>
<keyword evidence="6 11" id="KW-0862">Zinc</keyword>
<dbReference type="SUPFAM" id="SSF101353">
    <property type="entry name" value="Putative anticodon-binding domain of alanyl-tRNA synthetase (AlaRS)"/>
    <property type="match status" value="1"/>
</dbReference>
<dbReference type="InterPro" id="IPR018162">
    <property type="entry name" value="Ala-tRNA-ligase_IIc_anticod-bd"/>
</dbReference>
<dbReference type="GO" id="GO:0004813">
    <property type="term" value="F:alanine-tRNA ligase activity"/>
    <property type="evidence" value="ECO:0007669"/>
    <property type="project" value="UniProtKB-EC"/>
</dbReference>
<dbReference type="SUPFAM" id="SSF55186">
    <property type="entry name" value="ThrRS/AlaRS common domain"/>
    <property type="match status" value="1"/>
</dbReference>
<dbReference type="RefSeq" id="WP_250223382.1">
    <property type="nucleotide sequence ID" value="NZ_CP097762.1"/>
</dbReference>